<feature type="transmembrane region" description="Helical" evidence="9">
    <location>
        <begin position="18"/>
        <end position="37"/>
    </location>
</feature>
<comment type="similarity">
    <text evidence="8">Belongs to the TsuA/YedE (TC 9.B.102) family.</text>
</comment>
<evidence type="ECO:0000256" key="3">
    <source>
        <dbReference type="ARBA" id="ARBA00022475"/>
    </source>
</evidence>
<keyword evidence="6 9" id="KW-1133">Transmembrane helix</keyword>
<name>A0ABU3MG43_9PROT</name>
<feature type="transmembrane region" description="Helical" evidence="9">
    <location>
        <begin position="303"/>
        <end position="323"/>
    </location>
</feature>
<keyword evidence="11" id="KW-1185">Reference proteome</keyword>
<evidence type="ECO:0000256" key="4">
    <source>
        <dbReference type="ARBA" id="ARBA00022519"/>
    </source>
</evidence>
<dbReference type="PANTHER" id="PTHR30574:SF1">
    <property type="entry name" value="SULPHUR TRANSPORT DOMAIN-CONTAINING PROTEIN"/>
    <property type="match status" value="1"/>
</dbReference>
<evidence type="ECO:0000256" key="5">
    <source>
        <dbReference type="ARBA" id="ARBA00022692"/>
    </source>
</evidence>
<feature type="transmembrane region" description="Helical" evidence="9">
    <location>
        <begin position="235"/>
        <end position="255"/>
    </location>
</feature>
<comment type="caution">
    <text evidence="10">The sequence shown here is derived from an EMBL/GenBank/DDBJ whole genome shotgun (WGS) entry which is preliminary data.</text>
</comment>
<feature type="transmembrane region" description="Helical" evidence="9">
    <location>
        <begin position="43"/>
        <end position="70"/>
    </location>
</feature>
<evidence type="ECO:0000256" key="2">
    <source>
        <dbReference type="ARBA" id="ARBA00022448"/>
    </source>
</evidence>
<evidence type="ECO:0000256" key="6">
    <source>
        <dbReference type="ARBA" id="ARBA00022989"/>
    </source>
</evidence>
<reference evidence="10 11" key="1">
    <citation type="journal article" date="2019" name="Microb. Pathog.">
        <title>Comparison of VITEK 2, MALDI-TOF MS, 16S rRNA gene sequencing, and whole-genome sequencing for identification of Roseomonas mucosa.</title>
        <authorList>
            <person name="Rudolph W.W."/>
            <person name="Gunzer F."/>
            <person name="Trauth M."/>
            <person name="Bunk B."/>
            <person name="Bigge R."/>
            <person name="Schrottner P."/>
        </authorList>
    </citation>
    <scope>NUCLEOTIDE SEQUENCE [LARGE SCALE GENOMIC DNA]</scope>
    <source>
        <strain evidence="10 11">DSM 103800</strain>
    </source>
</reference>
<feature type="transmembrane region" description="Helical" evidence="9">
    <location>
        <begin position="82"/>
        <end position="103"/>
    </location>
</feature>
<evidence type="ECO:0000256" key="7">
    <source>
        <dbReference type="ARBA" id="ARBA00023136"/>
    </source>
</evidence>
<dbReference type="InterPro" id="IPR007272">
    <property type="entry name" value="Sulf_transp_TsuA/YedE"/>
</dbReference>
<dbReference type="PANTHER" id="PTHR30574">
    <property type="entry name" value="INNER MEMBRANE PROTEIN YEDE"/>
    <property type="match status" value="1"/>
</dbReference>
<dbReference type="Proteomes" id="UP001258945">
    <property type="component" value="Unassembled WGS sequence"/>
</dbReference>
<keyword evidence="4" id="KW-0997">Cell inner membrane</keyword>
<organism evidence="10 11">
    <name type="scientific">Roseomonas gilardii</name>
    <dbReference type="NCBI Taxonomy" id="257708"/>
    <lineage>
        <taxon>Bacteria</taxon>
        <taxon>Pseudomonadati</taxon>
        <taxon>Pseudomonadota</taxon>
        <taxon>Alphaproteobacteria</taxon>
        <taxon>Acetobacterales</taxon>
        <taxon>Roseomonadaceae</taxon>
        <taxon>Roseomonas</taxon>
    </lineage>
</organism>
<keyword evidence="2" id="KW-0813">Transport</keyword>
<evidence type="ECO:0000256" key="1">
    <source>
        <dbReference type="ARBA" id="ARBA00004429"/>
    </source>
</evidence>
<comment type="subcellular location">
    <subcellularLocation>
        <location evidence="1">Cell inner membrane</location>
        <topology evidence="1">Multi-pass membrane protein</topology>
    </subcellularLocation>
</comment>
<keyword evidence="3" id="KW-1003">Cell membrane</keyword>
<dbReference type="EMBL" id="JAVVDO010000013">
    <property type="protein sequence ID" value="MDT8331330.1"/>
    <property type="molecule type" value="Genomic_DNA"/>
</dbReference>
<feature type="transmembrane region" description="Helical" evidence="9">
    <location>
        <begin position="360"/>
        <end position="385"/>
    </location>
</feature>
<evidence type="ECO:0000313" key="10">
    <source>
        <dbReference type="EMBL" id="MDT8331330.1"/>
    </source>
</evidence>
<keyword evidence="5 9" id="KW-0812">Transmembrane</keyword>
<feature type="transmembrane region" description="Helical" evidence="9">
    <location>
        <begin position="335"/>
        <end position="354"/>
    </location>
</feature>
<evidence type="ECO:0000313" key="11">
    <source>
        <dbReference type="Proteomes" id="UP001258945"/>
    </source>
</evidence>
<protein>
    <submittedName>
        <fullName evidence="10">YeeE/YedE family protein</fullName>
    </submittedName>
</protein>
<dbReference type="RefSeq" id="WP_314282027.1">
    <property type="nucleotide sequence ID" value="NZ_JAVVDO010000013.1"/>
</dbReference>
<feature type="transmembrane region" description="Helical" evidence="9">
    <location>
        <begin position="149"/>
        <end position="172"/>
    </location>
</feature>
<gene>
    <name evidence="10" type="ORF">RQ831_09715</name>
</gene>
<feature type="transmembrane region" description="Helical" evidence="9">
    <location>
        <begin position="184"/>
        <end position="208"/>
    </location>
</feature>
<accession>A0ABU3MG43</accession>
<evidence type="ECO:0000256" key="8">
    <source>
        <dbReference type="ARBA" id="ARBA00035655"/>
    </source>
</evidence>
<proteinExistence type="inferred from homology"/>
<evidence type="ECO:0000256" key="9">
    <source>
        <dbReference type="SAM" id="Phobius"/>
    </source>
</evidence>
<sequence>MSATTLAPPAGLGIQRPAALLAGAALLLGALLIGQAVSPHQALLYLLGAALGLVLYHAAFGFTSAWRVFIADRRGEGLRAQMVMLALATVLFFPVLAAGSLFGQPVSGLVSPAGTSVVVGAFLFGIGMQMGGGCASGTLYTVGGGSTRMVITLAAFIAGSAIGAAHLHWWAALPSLPRLSIVQLWGPWAAMAVQLAAFAAIAAVTVVLERRRHGILATRPAAPRQGLARFTRGPWPLLAGAVALALLNFATLALAGRPWGITSAFALWGSKAALALGFDVDAWPFWSTPAAQAQLHGSVLADVTSVMDFGIILGALLAAALAGRFAPTWRVPLRSAIAAVAGGLLLGYGARLAYGCNIGAYFSGIASGSLHGWVWLVAAFAGNVLGTRLRPLFGLEVERTPRLTGC</sequence>
<keyword evidence="7 9" id="KW-0472">Membrane</keyword>
<dbReference type="Pfam" id="PF04143">
    <property type="entry name" value="Sulf_transp"/>
    <property type="match status" value="1"/>
</dbReference>